<evidence type="ECO:0000313" key="2">
    <source>
        <dbReference type="EMBL" id="GIY95066.1"/>
    </source>
</evidence>
<organism evidence="2 3">
    <name type="scientific">Caerostris extrusa</name>
    <name type="common">Bark spider</name>
    <name type="synonym">Caerostris bankana</name>
    <dbReference type="NCBI Taxonomy" id="172846"/>
    <lineage>
        <taxon>Eukaryota</taxon>
        <taxon>Metazoa</taxon>
        <taxon>Ecdysozoa</taxon>
        <taxon>Arthropoda</taxon>
        <taxon>Chelicerata</taxon>
        <taxon>Arachnida</taxon>
        <taxon>Araneae</taxon>
        <taxon>Araneomorphae</taxon>
        <taxon>Entelegynae</taxon>
        <taxon>Araneoidea</taxon>
        <taxon>Araneidae</taxon>
        <taxon>Caerostris</taxon>
    </lineage>
</organism>
<sequence>MPHAESLMDLIENQMGRKTGDEGREKVFVASEFLFHRALSWNILGKIKLKKKKGILYMNELFSMSYLHSWICVPANPNQKIPNPFHHVTKVPASSPVLHVRSPKYHHVPSEEHPPQLNRSSKGGGGISSH</sequence>
<name>A0AAV4XJ94_CAEEX</name>
<protein>
    <submittedName>
        <fullName evidence="2">Uncharacterized protein</fullName>
    </submittedName>
</protein>
<dbReference type="AlphaFoldDB" id="A0AAV4XJ94"/>
<proteinExistence type="predicted"/>
<keyword evidence="3" id="KW-1185">Reference proteome</keyword>
<evidence type="ECO:0000256" key="1">
    <source>
        <dbReference type="SAM" id="MobiDB-lite"/>
    </source>
</evidence>
<accession>A0AAV4XJ94</accession>
<dbReference type="Proteomes" id="UP001054945">
    <property type="component" value="Unassembled WGS sequence"/>
</dbReference>
<evidence type="ECO:0000313" key="3">
    <source>
        <dbReference type="Proteomes" id="UP001054945"/>
    </source>
</evidence>
<feature type="region of interest" description="Disordered" evidence="1">
    <location>
        <begin position="99"/>
        <end position="130"/>
    </location>
</feature>
<dbReference type="EMBL" id="BPLR01000481">
    <property type="protein sequence ID" value="GIY95066.1"/>
    <property type="molecule type" value="Genomic_DNA"/>
</dbReference>
<gene>
    <name evidence="2" type="ORF">CEXT_287261</name>
</gene>
<reference evidence="2 3" key="1">
    <citation type="submission" date="2021-06" db="EMBL/GenBank/DDBJ databases">
        <title>Caerostris extrusa draft genome.</title>
        <authorList>
            <person name="Kono N."/>
            <person name="Arakawa K."/>
        </authorList>
    </citation>
    <scope>NUCLEOTIDE SEQUENCE [LARGE SCALE GENOMIC DNA]</scope>
</reference>
<comment type="caution">
    <text evidence="2">The sequence shown here is derived from an EMBL/GenBank/DDBJ whole genome shotgun (WGS) entry which is preliminary data.</text>
</comment>